<keyword evidence="4 8" id="KW-0371">Homeobox</keyword>
<evidence type="ECO:0000313" key="11">
    <source>
        <dbReference type="EMBL" id="KAF8787987.1"/>
    </source>
</evidence>
<dbReference type="GO" id="GO:0006355">
    <property type="term" value="P:regulation of DNA-templated transcription"/>
    <property type="evidence" value="ECO:0007669"/>
    <property type="project" value="InterPro"/>
</dbReference>
<dbReference type="EMBL" id="JABXBU010000015">
    <property type="protein sequence ID" value="KAF8787987.1"/>
    <property type="molecule type" value="Genomic_DNA"/>
</dbReference>
<keyword evidence="6 8" id="KW-0539">Nucleus</keyword>
<comment type="subcellular location">
    <subcellularLocation>
        <location evidence="1 8">Nucleus</location>
    </subcellularLocation>
</comment>
<evidence type="ECO:0000256" key="5">
    <source>
        <dbReference type="ARBA" id="ARBA00023163"/>
    </source>
</evidence>
<keyword evidence="3 8" id="KW-0238">DNA-binding</keyword>
<evidence type="ECO:0000256" key="4">
    <source>
        <dbReference type="ARBA" id="ARBA00023155"/>
    </source>
</evidence>
<evidence type="ECO:0000256" key="6">
    <source>
        <dbReference type="ARBA" id="ARBA00023242"/>
    </source>
</evidence>
<gene>
    <name evidence="11" type="ORF">HNY73_009530</name>
</gene>
<dbReference type="Pfam" id="PF16013">
    <property type="entry name" value="DUF4781"/>
    <property type="match status" value="1"/>
</dbReference>
<reference evidence="11" key="2">
    <citation type="submission" date="2020-06" db="EMBL/GenBank/DDBJ databases">
        <authorList>
            <person name="Sheffer M."/>
        </authorList>
    </citation>
    <scope>NUCLEOTIDE SEQUENCE</scope>
</reference>
<keyword evidence="5" id="KW-0804">Transcription</keyword>
<feature type="region of interest" description="Disordered" evidence="9">
    <location>
        <begin position="857"/>
        <end position="880"/>
    </location>
</feature>
<proteinExistence type="inferred from homology"/>
<feature type="region of interest" description="Disordered" evidence="9">
    <location>
        <begin position="749"/>
        <end position="777"/>
    </location>
</feature>
<dbReference type="AlphaFoldDB" id="A0A8T0F9S7"/>
<dbReference type="PROSITE" id="PS50071">
    <property type="entry name" value="HOMEOBOX_2"/>
    <property type="match status" value="1"/>
</dbReference>
<dbReference type="Proteomes" id="UP000807504">
    <property type="component" value="Unassembled WGS sequence"/>
</dbReference>
<dbReference type="Pfam" id="PF05920">
    <property type="entry name" value="Homeobox_KN"/>
    <property type="match status" value="1"/>
</dbReference>
<name>A0A8T0F9S7_ARGBR</name>
<keyword evidence="12" id="KW-1185">Reference proteome</keyword>
<evidence type="ECO:0000256" key="1">
    <source>
        <dbReference type="ARBA" id="ARBA00004123"/>
    </source>
</evidence>
<evidence type="ECO:0000256" key="7">
    <source>
        <dbReference type="ARBA" id="ARBA00038021"/>
    </source>
</evidence>
<keyword evidence="2" id="KW-0805">Transcription regulation</keyword>
<comment type="similarity">
    <text evidence="7">Belongs to the TALE/TGIF homeobox family.</text>
</comment>
<feature type="DNA-binding region" description="Homeobox" evidence="8">
    <location>
        <begin position="771"/>
        <end position="833"/>
    </location>
</feature>
<reference evidence="11" key="1">
    <citation type="journal article" date="2020" name="bioRxiv">
        <title>Chromosome-level reference genome of the European wasp spider Argiope bruennichi: a resource for studies on range expansion and evolutionary adaptation.</title>
        <authorList>
            <person name="Sheffer M.M."/>
            <person name="Hoppe A."/>
            <person name="Krehenwinkel H."/>
            <person name="Uhl G."/>
            <person name="Kuss A.W."/>
            <person name="Jensen L."/>
            <person name="Jensen C."/>
            <person name="Gillespie R.G."/>
            <person name="Hoff K.J."/>
            <person name="Prost S."/>
        </authorList>
    </citation>
    <scope>NUCLEOTIDE SEQUENCE</scope>
</reference>
<feature type="region of interest" description="Disordered" evidence="9">
    <location>
        <begin position="893"/>
        <end position="938"/>
    </location>
</feature>
<dbReference type="GO" id="GO:0048646">
    <property type="term" value="P:anatomical structure formation involved in morphogenesis"/>
    <property type="evidence" value="ECO:0007669"/>
    <property type="project" value="UniProtKB-ARBA"/>
</dbReference>
<evidence type="ECO:0000259" key="10">
    <source>
        <dbReference type="PROSITE" id="PS50071"/>
    </source>
</evidence>
<dbReference type="PANTHER" id="PTHR21115">
    <property type="entry name" value="GH06117P-RELATED"/>
    <property type="match status" value="1"/>
</dbReference>
<evidence type="ECO:0000313" key="12">
    <source>
        <dbReference type="Proteomes" id="UP000807504"/>
    </source>
</evidence>
<dbReference type="GO" id="GO:0003677">
    <property type="term" value="F:DNA binding"/>
    <property type="evidence" value="ECO:0007669"/>
    <property type="project" value="UniProtKB-UniRule"/>
</dbReference>
<dbReference type="GO" id="GO:0005634">
    <property type="term" value="C:nucleus"/>
    <property type="evidence" value="ECO:0007669"/>
    <property type="project" value="UniProtKB-SubCell"/>
</dbReference>
<protein>
    <submittedName>
        <fullName evidence="11">Homeobox protein AKR like protein</fullName>
    </submittedName>
</protein>
<comment type="caution">
    <text evidence="11">The sequence shown here is derived from an EMBL/GenBank/DDBJ whole genome shotgun (WGS) entry which is preliminary data.</text>
</comment>
<dbReference type="GO" id="GO:0001654">
    <property type="term" value="P:eye development"/>
    <property type="evidence" value="ECO:0007669"/>
    <property type="project" value="UniProtKB-ARBA"/>
</dbReference>
<evidence type="ECO:0000256" key="3">
    <source>
        <dbReference type="ARBA" id="ARBA00023125"/>
    </source>
</evidence>
<dbReference type="FunFam" id="1.10.10.60:FF:000059">
    <property type="entry name" value="TGFB-induced factor homeobox 1"/>
    <property type="match status" value="1"/>
</dbReference>
<evidence type="ECO:0000256" key="8">
    <source>
        <dbReference type="PROSITE-ProRule" id="PRU00108"/>
    </source>
</evidence>
<evidence type="ECO:0000256" key="9">
    <source>
        <dbReference type="SAM" id="MobiDB-lite"/>
    </source>
</evidence>
<feature type="compositionally biased region" description="Basic and acidic residues" evidence="9">
    <location>
        <begin position="921"/>
        <end position="936"/>
    </location>
</feature>
<dbReference type="InterPro" id="IPR031962">
    <property type="entry name" value="DUF4781"/>
</dbReference>
<dbReference type="SMART" id="SM00389">
    <property type="entry name" value="HOX"/>
    <property type="match status" value="1"/>
</dbReference>
<dbReference type="InterPro" id="IPR001356">
    <property type="entry name" value="HD"/>
</dbReference>
<dbReference type="InterPro" id="IPR009057">
    <property type="entry name" value="Homeodomain-like_sf"/>
</dbReference>
<feature type="compositionally biased region" description="Polar residues" evidence="9">
    <location>
        <begin position="907"/>
        <end position="917"/>
    </location>
</feature>
<dbReference type="PANTHER" id="PTHR21115:SF0">
    <property type="entry name" value="GH06117P-RELATED"/>
    <property type="match status" value="1"/>
</dbReference>
<dbReference type="InterPro" id="IPR008422">
    <property type="entry name" value="KN_HD"/>
</dbReference>
<dbReference type="Gene3D" id="1.10.10.60">
    <property type="entry name" value="Homeodomain-like"/>
    <property type="match status" value="1"/>
</dbReference>
<organism evidence="11 12">
    <name type="scientific">Argiope bruennichi</name>
    <name type="common">Wasp spider</name>
    <name type="synonym">Aranea bruennichi</name>
    <dbReference type="NCBI Taxonomy" id="94029"/>
    <lineage>
        <taxon>Eukaryota</taxon>
        <taxon>Metazoa</taxon>
        <taxon>Ecdysozoa</taxon>
        <taxon>Arthropoda</taxon>
        <taxon>Chelicerata</taxon>
        <taxon>Arachnida</taxon>
        <taxon>Araneae</taxon>
        <taxon>Araneomorphae</taxon>
        <taxon>Entelegynae</taxon>
        <taxon>Araneoidea</taxon>
        <taxon>Araneidae</taxon>
        <taxon>Argiope</taxon>
    </lineage>
</organism>
<evidence type="ECO:0000256" key="2">
    <source>
        <dbReference type="ARBA" id="ARBA00023015"/>
    </source>
</evidence>
<accession>A0A8T0F9S7</accession>
<dbReference type="CDD" id="cd00086">
    <property type="entry name" value="homeodomain"/>
    <property type="match status" value="1"/>
</dbReference>
<dbReference type="SUPFAM" id="SSF46689">
    <property type="entry name" value="Homeodomain-like"/>
    <property type="match status" value="1"/>
</dbReference>
<feature type="domain" description="Homeobox" evidence="10">
    <location>
        <begin position="769"/>
        <end position="832"/>
    </location>
</feature>
<sequence>MLDWDASDIKTWKEEAWMLQQDIFLHLGDKEWDAWDISDTVILYRKIGYGLYSLPENTPEGNNPTGYNEEQIHKIKCVADFILKNAKNDKMINFACIFVFVKIYEERYFTPVFKVKGKQNQTIFVDSDCRIYKNWQDYLNSNHLPKCLYCYPRDGLYQGDMNKVLVDFRTSPICSLKNDSTLTMENFSPTSMMPASLFTLPIAISNLTEVQTTSANTEVYLATQQNVNIGNSQSRNPKESKASTNWLEFLGCALSIAQNCLGTNIARSTAAGNVPTKVMRLAHDVVTVGSLTVNGLVTLNNLISLVDKASKGSLTSLDTFRFSASLLFFSNSLLHADTAEELIETIQQHVLNQHCEDLTAQQIEELFRLLEVIGNTEMHKNANRIKALKHIPDKQAFFESLVNLRSDLEDHEVKFSFKELGLININNELHIAPTKLLQISEADRQMILEATQKLKDSTEKDTVYWKKIEKTLQNNRIKMEFQRRIAIQQLKLAFNTHSLNTVKIGNEQIFKDMTPYELDRLATVMMTSGKNYDPKILKIVNEFAKRRCCKTVYDYCNYLEITVKYLEELKNKKEGDYQEALADAQSKGNVNTNTFNRNYGIEGKRAVHFRNQVYNDFDANWEESFKDLDKLYAKLENRVLPLNENIEPKFALNSSAIYHYYKHSKFNSKDLTAEEYFNIASELVNEPINQRSAQLNQQGNRTMIVFTNPINGGKGIVVEALGDGSRYMVTFFYDEKVIQQAQSAKDSLPMHLSDEAMPYPRPESRSTAESRRKRRGNLPKESVRILLMWLYENRYSAYPSEKEKAKLAEDAKLTQLQVSNWFINARRRILPDIIRKEGHDPVNYTITRKSTVNFSRSLPTSTITSSRSSSHSRSMDSNSSLISLTDDSVINVDVDSEDSDNSTTSIASSQETCSLKLTRQRTHEQELLIRPPKTDLQRTVMRSLPSVNGETSHPSSFDSNSKALYSSKEDSSWTSSNALPSSGDNSLTRLYILVNVACKVRDQELRAKSSSVDL</sequence>